<accession>A0A6J5NAE7</accession>
<organism evidence="2">
    <name type="scientific">uncultured Caudovirales phage</name>
    <dbReference type="NCBI Taxonomy" id="2100421"/>
    <lineage>
        <taxon>Viruses</taxon>
        <taxon>Duplodnaviria</taxon>
        <taxon>Heunggongvirae</taxon>
        <taxon>Uroviricota</taxon>
        <taxon>Caudoviricetes</taxon>
        <taxon>Peduoviridae</taxon>
        <taxon>Maltschvirus</taxon>
        <taxon>Maltschvirus maltsch</taxon>
    </lineage>
</organism>
<keyword evidence="1" id="KW-1133">Transmembrane helix</keyword>
<name>A0A6J5NAE7_9CAUD</name>
<evidence type="ECO:0000256" key="1">
    <source>
        <dbReference type="SAM" id="Phobius"/>
    </source>
</evidence>
<dbReference type="EMBL" id="LR796631">
    <property type="protein sequence ID" value="CAB4155542.1"/>
    <property type="molecule type" value="Genomic_DNA"/>
</dbReference>
<keyword evidence="1" id="KW-0472">Membrane</keyword>
<reference evidence="2" key="1">
    <citation type="submission" date="2020-04" db="EMBL/GenBank/DDBJ databases">
        <authorList>
            <person name="Chiriac C."/>
            <person name="Salcher M."/>
            <person name="Ghai R."/>
            <person name="Kavagutti S V."/>
        </authorList>
    </citation>
    <scope>NUCLEOTIDE SEQUENCE</scope>
</reference>
<protein>
    <submittedName>
        <fullName evidence="2">Uncharacterized protein</fullName>
    </submittedName>
</protein>
<keyword evidence="1" id="KW-0812">Transmembrane</keyword>
<sequence>MKAYLLKNWKTSLVGVFAILAVITSTWLPQYRDELEAVTGVLVGLGLLAAKDSDKTGL</sequence>
<gene>
    <name evidence="2" type="ORF">UFOVP673_8</name>
</gene>
<proteinExistence type="predicted"/>
<feature type="transmembrane region" description="Helical" evidence="1">
    <location>
        <begin position="12"/>
        <end position="28"/>
    </location>
</feature>
<evidence type="ECO:0000313" key="2">
    <source>
        <dbReference type="EMBL" id="CAB4155542.1"/>
    </source>
</evidence>